<name>A0ACA9L5A4_9GLOM</name>
<evidence type="ECO:0000313" key="1">
    <source>
        <dbReference type="EMBL" id="CAG8511632.1"/>
    </source>
</evidence>
<dbReference type="EMBL" id="CAJVPU010003024">
    <property type="protein sequence ID" value="CAG8511632.1"/>
    <property type="molecule type" value="Genomic_DNA"/>
</dbReference>
<comment type="caution">
    <text evidence="1">The sequence shown here is derived from an EMBL/GenBank/DDBJ whole genome shotgun (WGS) entry which is preliminary data.</text>
</comment>
<gene>
    <name evidence="1" type="ORF">DHETER_LOCUS3484</name>
</gene>
<dbReference type="Proteomes" id="UP000789702">
    <property type="component" value="Unassembled WGS sequence"/>
</dbReference>
<accession>A0ACA9L5A4</accession>
<evidence type="ECO:0000313" key="2">
    <source>
        <dbReference type="Proteomes" id="UP000789702"/>
    </source>
</evidence>
<feature type="non-terminal residue" evidence="1">
    <location>
        <position position="1"/>
    </location>
</feature>
<organism evidence="1 2">
    <name type="scientific">Dentiscutata heterogama</name>
    <dbReference type="NCBI Taxonomy" id="1316150"/>
    <lineage>
        <taxon>Eukaryota</taxon>
        <taxon>Fungi</taxon>
        <taxon>Fungi incertae sedis</taxon>
        <taxon>Mucoromycota</taxon>
        <taxon>Glomeromycotina</taxon>
        <taxon>Glomeromycetes</taxon>
        <taxon>Diversisporales</taxon>
        <taxon>Gigasporaceae</taxon>
        <taxon>Dentiscutata</taxon>
    </lineage>
</organism>
<sequence length="80" mass="9154">CHSGLVDHSELIFKLSNLRLPQLPSPSFESMFISGGKSFLAILNDREQNKAVFKASNSNRSKEVIFGKIFKNSWEDYEFQ</sequence>
<proteinExistence type="predicted"/>
<keyword evidence="2" id="KW-1185">Reference proteome</keyword>
<reference evidence="1" key="1">
    <citation type="submission" date="2021-06" db="EMBL/GenBank/DDBJ databases">
        <authorList>
            <person name="Kallberg Y."/>
            <person name="Tangrot J."/>
            <person name="Rosling A."/>
        </authorList>
    </citation>
    <scope>NUCLEOTIDE SEQUENCE</scope>
    <source>
        <strain evidence="1">IL203A</strain>
    </source>
</reference>
<protein>
    <submittedName>
        <fullName evidence="1">15298_t:CDS:1</fullName>
    </submittedName>
</protein>